<evidence type="ECO:0000313" key="16">
    <source>
        <dbReference type="Proteomes" id="UP000179807"/>
    </source>
</evidence>
<keyword evidence="11" id="KW-1208">Phospholipid metabolism</keyword>
<evidence type="ECO:0000256" key="4">
    <source>
        <dbReference type="ARBA" id="ARBA00022516"/>
    </source>
</evidence>
<keyword evidence="5" id="KW-0808">Transferase</keyword>
<evidence type="ECO:0000256" key="7">
    <source>
        <dbReference type="ARBA" id="ARBA00022989"/>
    </source>
</evidence>
<comment type="pathway">
    <text evidence="2">Lipid metabolism.</text>
</comment>
<keyword evidence="7 13" id="KW-1133">Transmembrane helix</keyword>
<dbReference type="Pfam" id="PF01553">
    <property type="entry name" value="Acyltransferase"/>
    <property type="match status" value="1"/>
</dbReference>
<sequence length="319" mass="36316">MPLYHYHPPKPTDEKWYNQTEPSECSIEELEQLRKLPEYTTKQKAIQIVLFLIFGIFKIVTAISFALISGPFFLVAAAIWRSLNRPESWRSFLKKVWASVARIFLFLLGFHRIRYHGQLDPEARFIIGNHTCFFDGWLFLPFGPRPLGKKEMLNIPIIREMSDIYQGIPVDRSKNTGVAKLLVELASDKNSPLIMIMPEGASTSGDYMLRFHLGAFLSDLPVQPCSIRYTLYGTTRSISHISFFHNHPYHWIVFLGIPSITIDITLMPSMSIKTDGENDPRKFADATSLRIANDLGVRLLSLSSNSIYKKAPAAPQPAK</sequence>
<evidence type="ECO:0000256" key="1">
    <source>
        <dbReference type="ARBA" id="ARBA00004370"/>
    </source>
</evidence>
<keyword evidence="6 13" id="KW-0812">Transmembrane</keyword>
<keyword evidence="8" id="KW-0443">Lipid metabolism</keyword>
<evidence type="ECO:0000259" key="14">
    <source>
        <dbReference type="SMART" id="SM00563"/>
    </source>
</evidence>
<keyword evidence="12 15" id="KW-0012">Acyltransferase</keyword>
<protein>
    <submittedName>
        <fullName evidence="15">Acyltransferase family protein</fullName>
    </submittedName>
</protein>
<evidence type="ECO:0000256" key="13">
    <source>
        <dbReference type="SAM" id="Phobius"/>
    </source>
</evidence>
<dbReference type="CDD" id="cd07991">
    <property type="entry name" value="LPLAT_LPCAT1-like"/>
    <property type="match status" value="1"/>
</dbReference>
<dbReference type="GO" id="GO:0016020">
    <property type="term" value="C:membrane"/>
    <property type="evidence" value="ECO:0007669"/>
    <property type="project" value="UniProtKB-SubCell"/>
</dbReference>
<evidence type="ECO:0000256" key="3">
    <source>
        <dbReference type="ARBA" id="ARBA00008655"/>
    </source>
</evidence>
<organism evidence="15 16">
    <name type="scientific">Tritrichomonas foetus</name>
    <dbReference type="NCBI Taxonomy" id="1144522"/>
    <lineage>
        <taxon>Eukaryota</taxon>
        <taxon>Metamonada</taxon>
        <taxon>Parabasalia</taxon>
        <taxon>Tritrichomonadida</taxon>
        <taxon>Tritrichomonadidae</taxon>
        <taxon>Tritrichomonas</taxon>
    </lineage>
</organism>
<keyword evidence="10" id="KW-0594">Phospholipid biosynthesis</keyword>
<evidence type="ECO:0000256" key="11">
    <source>
        <dbReference type="ARBA" id="ARBA00023264"/>
    </source>
</evidence>
<dbReference type="Proteomes" id="UP000179807">
    <property type="component" value="Unassembled WGS sequence"/>
</dbReference>
<reference evidence="15" key="1">
    <citation type="submission" date="2016-10" db="EMBL/GenBank/DDBJ databases">
        <authorList>
            <person name="Benchimol M."/>
            <person name="Almeida L.G."/>
            <person name="Vasconcelos A.T."/>
            <person name="Perreira-Neves A."/>
            <person name="Rosa I.A."/>
            <person name="Tasca T."/>
            <person name="Bogo M.R."/>
            <person name="de Souza W."/>
        </authorList>
    </citation>
    <scope>NUCLEOTIDE SEQUENCE [LARGE SCALE GENOMIC DNA]</scope>
    <source>
        <strain evidence="15">K</strain>
    </source>
</reference>
<dbReference type="InterPro" id="IPR002123">
    <property type="entry name" value="Plipid/glycerol_acylTrfase"/>
</dbReference>
<dbReference type="InterPro" id="IPR045252">
    <property type="entry name" value="LPCAT1-like"/>
</dbReference>
<dbReference type="GO" id="GO:0008374">
    <property type="term" value="F:O-acyltransferase activity"/>
    <property type="evidence" value="ECO:0007669"/>
    <property type="project" value="InterPro"/>
</dbReference>
<dbReference type="SMART" id="SM00563">
    <property type="entry name" value="PlsC"/>
    <property type="match status" value="1"/>
</dbReference>
<evidence type="ECO:0000256" key="10">
    <source>
        <dbReference type="ARBA" id="ARBA00023209"/>
    </source>
</evidence>
<dbReference type="PANTHER" id="PTHR23063:SF52">
    <property type="entry name" value="LYSOPHOSPHATIDYLCHOLINE ACYLTRANSFERASE"/>
    <property type="match status" value="1"/>
</dbReference>
<evidence type="ECO:0000313" key="15">
    <source>
        <dbReference type="EMBL" id="OHT02143.1"/>
    </source>
</evidence>
<evidence type="ECO:0000256" key="6">
    <source>
        <dbReference type="ARBA" id="ARBA00022692"/>
    </source>
</evidence>
<accession>A0A1J4JSN6</accession>
<feature type="transmembrane region" description="Helical" evidence="13">
    <location>
        <begin position="48"/>
        <end position="80"/>
    </location>
</feature>
<comment type="subcellular location">
    <subcellularLocation>
        <location evidence="1">Membrane</location>
    </subcellularLocation>
</comment>
<dbReference type="GO" id="GO:0008654">
    <property type="term" value="P:phospholipid biosynthetic process"/>
    <property type="evidence" value="ECO:0007669"/>
    <property type="project" value="UniProtKB-KW"/>
</dbReference>
<name>A0A1J4JSN6_9EUKA</name>
<evidence type="ECO:0000256" key="12">
    <source>
        <dbReference type="ARBA" id="ARBA00023315"/>
    </source>
</evidence>
<dbReference type="RefSeq" id="XP_068355279.1">
    <property type="nucleotide sequence ID" value="XM_068507616.1"/>
</dbReference>
<keyword evidence="4" id="KW-0444">Lipid biosynthesis</keyword>
<dbReference type="SUPFAM" id="SSF69593">
    <property type="entry name" value="Glycerol-3-phosphate (1)-acyltransferase"/>
    <property type="match status" value="1"/>
</dbReference>
<proteinExistence type="inferred from homology"/>
<dbReference type="GeneID" id="94842320"/>
<dbReference type="EMBL" id="MLAK01000881">
    <property type="protein sequence ID" value="OHT02143.1"/>
    <property type="molecule type" value="Genomic_DNA"/>
</dbReference>
<dbReference type="PANTHER" id="PTHR23063">
    <property type="entry name" value="PHOSPHOLIPID ACYLTRANSFERASE"/>
    <property type="match status" value="1"/>
</dbReference>
<gene>
    <name evidence="15" type="ORF">TRFO_30906</name>
</gene>
<dbReference type="AlphaFoldDB" id="A0A1J4JSN6"/>
<evidence type="ECO:0000256" key="8">
    <source>
        <dbReference type="ARBA" id="ARBA00023098"/>
    </source>
</evidence>
<keyword evidence="16" id="KW-1185">Reference proteome</keyword>
<comment type="caution">
    <text evidence="15">The sequence shown here is derived from an EMBL/GenBank/DDBJ whole genome shotgun (WGS) entry which is preliminary data.</text>
</comment>
<evidence type="ECO:0000256" key="2">
    <source>
        <dbReference type="ARBA" id="ARBA00005189"/>
    </source>
</evidence>
<dbReference type="VEuPathDB" id="TrichDB:TRFO_30906"/>
<evidence type="ECO:0000256" key="9">
    <source>
        <dbReference type="ARBA" id="ARBA00023136"/>
    </source>
</evidence>
<comment type="similarity">
    <text evidence="3">Belongs to the 1-acyl-sn-glycerol-3-phosphate acyltransferase family.</text>
</comment>
<keyword evidence="9 13" id="KW-0472">Membrane</keyword>
<feature type="domain" description="Phospholipid/glycerol acyltransferase" evidence="14">
    <location>
        <begin position="124"/>
        <end position="230"/>
    </location>
</feature>
<dbReference type="OrthoDB" id="272512at2759"/>
<evidence type="ECO:0000256" key="5">
    <source>
        <dbReference type="ARBA" id="ARBA00022679"/>
    </source>
</evidence>